<name>A0A0K1Q9W7_9BACT</name>
<dbReference type="OrthoDB" id="1100581at2"/>
<feature type="domain" description="Dynamin N-terminal" evidence="2">
    <location>
        <begin position="416"/>
        <end position="574"/>
    </location>
</feature>
<keyword evidence="1" id="KW-0175">Coiled coil</keyword>
<dbReference type="Gene3D" id="3.40.50.300">
    <property type="entry name" value="P-loop containing nucleotide triphosphate hydrolases"/>
    <property type="match status" value="1"/>
</dbReference>
<dbReference type="KEGG" id="llu:AKJ09_09249"/>
<dbReference type="InterPro" id="IPR045063">
    <property type="entry name" value="Dynamin_N"/>
</dbReference>
<dbReference type="Proteomes" id="UP000064967">
    <property type="component" value="Chromosome"/>
</dbReference>
<organism evidence="3 4">
    <name type="scientific">Labilithrix luteola</name>
    <dbReference type="NCBI Taxonomy" id="1391654"/>
    <lineage>
        <taxon>Bacteria</taxon>
        <taxon>Pseudomonadati</taxon>
        <taxon>Myxococcota</taxon>
        <taxon>Polyangia</taxon>
        <taxon>Polyangiales</taxon>
        <taxon>Labilitrichaceae</taxon>
        <taxon>Labilithrix</taxon>
    </lineage>
</organism>
<reference evidence="3 4" key="1">
    <citation type="submission" date="2015-08" db="EMBL/GenBank/DDBJ databases">
        <authorList>
            <person name="Babu N.S."/>
            <person name="Beckwith C.J."/>
            <person name="Beseler K.G."/>
            <person name="Brison A."/>
            <person name="Carone J.V."/>
            <person name="Caskin T.P."/>
            <person name="Diamond M."/>
            <person name="Durham M.E."/>
            <person name="Foxe J.M."/>
            <person name="Go M."/>
            <person name="Henderson B.A."/>
            <person name="Jones I.B."/>
            <person name="McGettigan J.A."/>
            <person name="Micheletti S.J."/>
            <person name="Nasrallah M.E."/>
            <person name="Ortiz D."/>
            <person name="Piller C.R."/>
            <person name="Privatt S.R."/>
            <person name="Schneider S.L."/>
            <person name="Sharp S."/>
            <person name="Smith T.C."/>
            <person name="Stanton J.D."/>
            <person name="Ullery H.E."/>
            <person name="Wilson R.J."/>
            <person name="Serrano M.G."/>
            <person name="Buck G."/>
            <person name="Lee V."/>
            <person name="Wang Y."/>
            <person name="Carvalho R."/>
            <person name="Voegtly L."/>
            <person name="Shi R."/>
            <person name="Duckworth R."/>
            <person name="Johnson A."/>
            <person name="Loviza R."/>
            <person name="Walstead R."/>
            <person name="Shah Z."/>
            <person name="Kiflezghi M."/>
            <person name="Wade K."/>
            <person name="Ball S.L."/>
            <person name="Bradley K.W."/>
            <person name="Asai D.J."/>
            <person name="Bowman C.A."/>
            <person name="Russell D.A."/>
            <person name="Pope W.H."/>
            <person name="Jacobs-Sera D."/>
            <person name="Hendrix R.W."/>
            <person name="Hatfull G.F."/>
        </authorList>
    </citation>
    <scope>NUCLEOTIDE SEQUENCE [LARGE SCALE GENOMIC DNA]</scope>
    <source>
        <strain evidence="3 4">DSM 27648</strain>
    </source>
</reference>
<evidence type="ECO:0000259" key="2">
    <source>
        <dbReference type="Pfam" id="PF00350"/>
    </source>
</evidence>
<dbReference type="RefSeq" id="WP_146653485.1">
    <property type="nucleotide sequence ID" value="NZ_CP012333.1"/>
</dbReference>
<feature type="coiled-coil region" evidence="1">
    <location>
        <begin position="654"/>
        <end position="698"/>
    </location>
</feature>
<evidence type="ECO:0000256" key="1">
    <source>
        <dbReference type="SAM" id="Coils"/>
    </source>
</evidence>
<dbReference type="PANTHER" id="PTHR43681">
    <property type="entry name" value="TRANSMEMBRANE GTPASE FZO"/>
    <property type="match status" value="1"/>
</dbReference>
<dbReference type="EMBL" id="CP012333">
    <property type="protein sequence ID" value="AKV02586.1"/>
    <property type="molecule type" value="Genomic_DNA"/>
</dbReference>
<accession>A0A0K1Q9W7</accession>
<dbReference type="STRING" id="1391654.AKJ09_09249"/>
<dbReference type="InterPro" id="IPR011990">
    <property type="entry name" value="TPR-like_helical_dom_sf"/>
</dbReference>
<protein>
    <recommendedName>
        <fullName evidence="2">Dynamin N-terminal domain-containing protein</fullName>
    </recommendedName>
</protein>
<sequence>MRLAEAIAAWFGRVEVVLAGVEGYLRDGEEALARGDAMRARQAAKAILARVPQSPIGLALLADACEAAHLDAELALTLEELAGRVASRGEVWVRLGRARERVKSPVDETRDAFLRALAVAESGSEARREALLWLADLDLSHGDGARADLWLERIVDRKQGDVAIRRAESRLLQHDVDGARAALEGIELDPADGRAALVRGRTLATAGDPAAFPFLVRAVVLDAVGSSEALASALARLPTDEAIRSRVRTVVDGRGESSLARWQAAFARAEGRQDEARAALVTAVRSGDRSAARPLLDTALEDHDYGALTVALSAIGESDAVVDDARKLPSPARLRDAGEAATILDELAKVSSGRVRPWADAARAAALSAWIPPSGEPSDWTQVLTRLDRHARSLHAISALAKIADLAVERSRPVRVAIVGEFNAGKSTFINAVMGADVAPTGVLPTTATLHHLRYAPDPFARIQFYDADGTTGTRERIVPSAELRAALKAVDTTTVKRVEILMPIASLTRVEILDTPGFNAPDQRHTEAARSAFEEADAAIWLLDAGQPLKQSERLILEEAKAAKLPVQILVNKADRLKPEELEHVMKTVTESLAEAGIRSWSQPIALSARLALQGKLGDEAAFAKSGWDAVQTLLDEQIVGRSDELRERGLRRRAARVNVELTERAREEAESERASIESKKALAHRLAQRAGKLEREADETTQIVAGALGGPASEWKRDLDVIVTGRDRAQADADPVLVRYRVDRAVTHLTMPLARVLASIARGDEAPVEGATEAELAPLTRSLVRTFAAAGGRADALQPLTRSAVASLAERLLDLAVSPPERGRAEGRVAELEAMTNALG</sequence>
<evidence type="ECO:0000313" key="4">
    <source>
        <dbReference type="Proteomes" id="UP000064967"/>
    </source>
</evidence>
<dbReference type="Gene3D" id="1.25.40.10">
    <property type="entry name" value="Tetratricopeptide repeat domain"/>
    <property type="match status" value="1"/>
</dbReference>
<dbReference type="AlphaFoldDB" id="A0A0K1Q9W7"/>
<dbReference type="Pfam" id="PF00350">
    <property type="entry name" value="Dynamin_N"/>
    <property type="match status" value="1"/>
</dbReference>
<gene>
    <name evidence="3" type="ORF">AKJ09_09249</name>
</gene>
<proteinExistence type="predicted"/>
<dbReference type="InterPro" id="IPR051943">
    <property type="entry name" value="TRAFAC_Dynamin-like_GTPase"/>
</dbReference>
<dbReference type="SUPFAM" id="SSF52540">
    <property type="entry name" value="P-loop containing nucleoside triphosphate hydrolases"/>
    <property type="match status" value="1"/>
</dbReference>
<keyword evidence="4" id="KW-1185">Reference proteome</keyword>
<dbReference type="PANTHER" id="PTHR43681:SF1">
    <property type="entry name" value="SARCALUMENIN"/>
    <property type="match status" value="1"/>
</dbReference>
<evidence type="ECO:0000313" key="3">
    <source>
        <dbReference type="EMBL" id="AKV02586.1"/>
    </source>
</evidence>
<dbReference type="CDD" id="cd09912">
    <property type="entry name" value="DLP_2"/>
    <property type="match status" value="1"/>
</dbReference>
<dbReference type="InterPro" id="IPR027417">
    <property type="entry name" value="P-loop_NTPase"/>
</dbReference>